<comment type="caution">
    <text evidence="2">The sequence shown here is derived from an EMBL/GenBank/DDBJ whole genome shotgun (WGS) entry which is preliminary data.</text>
</comment>
<feature type="chain" id="PRO_5022712496" description="Secreted protein" evidence="1">
    <location>
        <begin position="30"/>
        <end position="85"/>
    </location>
</feature>
<evidence type="ECO:0008006" key="4">
    <source>
        <dbReference type="Google" id="ProtNLM"/>
    </source>
</evidence>
<dbReference type="AlphaFoldDB" id="A0A5C5FXK0"/>
<evidence type="ECO:0000313" key="2">
    <source>
        <dbReference type="EMBL" id="TNY21508.1"/>
    </source>
</evidence>
<gene>
    <name evidence="2" type="ORF">DMC30DRAFT_394788</name>
</gene>
<evidence type="ECO:0000313" key="3">
    <source>
        <dbReference type="Proteomes" id="UP000311382"/>
    </source>
</evidence>
<dbReference type="Proteomes" id="UP000311382">
    <property type="component" value="Unassembled WGS sequence"/>
</dbReference>
<organism evidence="2 3">
    <name type="scientific">Rhodotorula diobovata</name>
    <dbReference type="NCBI Taxonomy" id="5288"/>
    <lineage>
        <taxon>Eukaryota</taxon>
        <taxon>Fungi</taxon>
        <taxon>Dikarya</taxon>
        <taxon>Basidiomycota</taxon>
        <taxon>Pucciniomycotina</taxon>
        <taxon>Microbotryomycetes</taxon>
        <taxon>Sporidiobolales</taxon>
        <taxon>Sporidiobolaceae</taxon>
        <taxon>Rhodotorula</taxon>
    </lineage>
</organism>
<keyword evidence="3" id="KW-1185">Reference proteome</keyword>
<keyword evidence="1" id="KW-0732">Signal</keyword>
<reference evidence="2 3" key="1">
    <citation type="submission" date="2019-03" db="EMBL/GenBank/DDBJ databases">
        <title>Rhodosporidium diobovatum UCD-FST 08-225 genome sequencing, assembly, and annotation.</title>
        <authorList>
            <person name="Fakankun I.U."/>
            <person name="Fristensky B."/>
            <person name="Levin D.B."/>
        </authorList>
    </citation>
    <scope>NUCLEOTIDE SEQUENCE [LARGE SCALE GENOMIC DNA]</scope>
    <source>
        <strain evidence="2 3">UCD-FST 08-225</strain>
    </source>
</reference>
<protein>
    <recommendedName>
        <fullName evidence="4">Secreted protein</fullName>
    </recommendedName>
</protein>
<name>A0A5C5FXK0_9BASI</name>
<sequence length="85" mass="8715">MRQGAVLMVVSVSVSIWPVLLFPLQAAASAPFASSSSCSSLHPSKMTSVTAYPTAPSSGRSSGCPGSFCQCRPSWVASGRSLYSG</sequence>
<evidence type="ECO:0000256" key="1">
    <source>
        <dbReference type="SAM" id="SignalP"/>
    </source>
</evidence>
<proteinExistence type="predicted"/>
<dbReference type="EMBL" id="SOZI01000042">
    <property type="protein sequence ID" value="TNY21508.1"/>
    <property type="molecule type" value="Genomic_DNA"/>
</dbReference>
<feature type="signal peptide" evidence="1">
    <location>
        <begin position="1"/>
        <end position="29"/>
    </location>
</feature>
<accession>A0A5C5FXK0</accession>